<gene>
    <name evidence="2" type="ORF">WN48_08957</name>
</gene>
<accession>A0A310SIY0</accession>
<evidence type="ECO:0000313" key="2">
    <source>
        <dbReference type="EMBL" id="OAD59317.1"/>
    </source>
</evidence>
<dbReference type="AlphaFoldDB" id="A0A310SIY0"/>
<feature type="region of interest" description="Disordered" evidence="1">
    <location>
        <begin position="169"/>
        <end position="194"/>
    </location>
</feature>
<evidence type="ECO:0000313" key="3">
    <source>
        <dbReference type="Proteomes" id="UP000250275"/>
    </source>
</evidence>
<evidence type="ECO:0000256" key="1">
    <source>
        <dbReference type="SAM" id="MobiDB-lite"/>
    </source>
</evidence>
<organism evidence="2 3">
    <name type="scientific">Eufriesea mexicana</name>
    <dbReference type="NCBI Taxonomy" id="516756"/>
    <lineage>
        <taxon>Eukaryota</taxon>
        <taxon>Metazoa</taxon>
        <taxon>Ecdysozoa</taxon>
        <taxon>Arthropoda</taxon>
        <taxon>Hexapoda</taxon>
        <taxon>Insecta</taxon>
        <taxon>Pterygota</taxon>
        <taxon>Neoptera</taxon>
        <taxon>Endopterygota</taxon>
        <taxon>Hymenoptera</taxon>
        <taxon>Apocrita</taxon>
        <taxon>Aculeata</taxon>
        <taxon>Apoidea</taxon>
        <taxon>Anthophila</taxon>
        <taxon>Apidae</taxon>
        <taxon>Eufriesea</taxon>
    </lineage>
</organism>
<feature type="region of interest" description="Disordered" evidence="1">
    <location>
        <begin position="119"/>
        <end position="146"/>
    </location>
</feature>
<name>A0A310SIY0_9HYME</name>
<dbReference type="EMBL" id="KQ760706">
    <property type="protein sequence ID" value="OAD59317.1"/>
    <property type="molecule type" value="Genomic_DNA"/>
</dbReference>
<protein>
    <submittedName>
        <fullName evidence="2">Uncharacterized protein</fullName>
    </submittedName>
</protein>
<feature type="compositionally biased region" description="Polar residues" evidence="1">
    <location>
        <begin position="129"/>
        <end position="138"/>
    </location>
</feature>
<reference evidence="2 3" key="1">
    <citation type="submission" date="2015-07" db="EMBL/GenBank/DDBJ databases">
        <title>The genome of Eufriesea mexicana.</title>
        <authorList>
            <person name="Pan H."/>
            <person name="Kapheim K."/>
        </authorList>
    </citation>
    <scope>NUCLEOTIDE SEQUENCE [LARGE SCALE GENOMIC DNA]</scope>
    <source>
        <strain evidence="2">0111107269</strain>
        <tissue evidence="2">Whole body</tissue>
    </source>
</reference>
<proteinExistence type="predicted"/>
<sequence>MLYRFRFYVQEGVVGGVPRQPPVIGGVVKNGKVEKVEAGVGGLEVRDLRLTMVGDDLMDDLDSKATKLSPKMYSTGAMHRYVITVVLMEAMFQPHGYACRSSDHDTTKSTVQWNSDQHAFQSRTDETSDYNATRSTSAPGEDSLHFQSNNASTLKLTFVRSSILCKAKKRTKPISPMQVQPKKQSTSNKRSSTNMSCLYHHPRSSIPKSSDFLVIVGVHPGQIRGPTGITGH</sequence>
<dbReference type="Proteomes" id="UP000250275">
    <property type="component" value="Unassembled WGS sequence"/>
</dbReference>
<keyword evidence="3" id="KW-1185">Reference proteome</keyword>
<feature type="compositionally biased region" description="Polar residues" evidence="1">
    <location>
        <begin position="177"/>
        <end position="194"/>
    </location>
</feature>